<dbReference type="InterPro" id="IPR047666">
    <property type="entry name" value="ANR_neg_reg"/>
</dbReference>
<organism evidence="1">
    <name type="scientific">Yersinia pestis</name>
    <dbReference type="NCBI Taxonomy" id="632"/>
    <lineage>
        <taxon>Bacteria</taxon>
        <taxon>Pseudomonadati</taxon>
        <taxon>Pseudomonadota</taxon>
        <taxon>Gammaproteobacteria</taxon>
        <taxon>Enterobacterales</taxon>
        <taxon>Yersiniaceae</taxon>
        <taxon>Yersinia</taxon>
    </lineage>
</organism>
<evidence type="ECO:0000313" key="1">
    <source>
        <dbReference type="EMBL" id="AKT73185.1"/>
    </source>
</evidence>
<geneLocation type="plasmid" evidence="1">
    <name>pTP33</name>
</geneLocation>
<dbReference type="AlphaFoldDB" id="A0A0K1H0M2"/>
<keyword evidence="1" id="KW-0614">Plasmid</keyword>
<accession>A0A0K1H0M2</accession>
<name>A0A0K1H0M2_YERPE</name>
<sequence length="72" mass="8058">MKSFSVFQQVATTAARFERTGDFVTAARLWRKAFVISVNPANENWCQVRAQHCENVLRRLTGNVMNSIGGVA</sequence>
<protein>
    <recommendedName>
        <fullName evidence="2">ANR family transcriptional regulator</fullName>
    </recommendedName>
</protein>
<dbReference type="RefSeq" id="WP_016257048.1">
    <property type="nucleotide sequence ID" value="NZ_CP045152.1"/>
</dbReference>
<evidence type="ECO:0008006" key="2">
    <source>
        <dbReference type="Google" id="ProtNLM"/>
    </source>
</evidence>
<proteinExistence type="predicted"/>
<accession>A0A5P8YN37</accession>
<dbReference type="EMBL" id="KT020860">
    <property type="protein sequence ID" value="AKT73185.1"/>
    <property type="molecule type" value="Genomic_DNA"/>
</dbReference>
<reference evidence="1" key="1">
    <citation type="submission" date="2015-06" db="EMBL/GenBank/DDBJ databases">
        <title>Complete cryptic plasmid (pTP33) assembly of Yersinia pestis biovar Medievalis strain I-2638.</title>
        <authorList>
            <person name="Afanas'ev M.V."/>
            <person name="Tokmakova E.G."/>
            <person name="Polovinkina V.S."/>
            <person name="Sidorova E.A."/>
            <person name="Sinkov V.V."/>
            <person name="Balakhonov S.V."/>
        </authorList>
    </citation>
    <scope>NUCLEOTIDE SEQUENCE</scope>
    <source>
        <strain evidence="1">I-2638</strain>
        <plasmid evidence="1">pTP33</plasmid>
    </source>
</reference>
<dbReference type="NCBIfam" id="NF033650">
    <property type="entry name" value="ANR_neg_reg"/>
    <property type="match status" value="1"/>
</dbReference>